<dbReference type="InterPro" id="IPR017853">
    <property type="entry name" value="GH"/>
</dbReference>
<feature type="active site" description="Proton donor/acceptor" evidence="10">
    <location>
        <position position="181"/>
    </location>
</feature>
<dbReference type="GO" id="GO:0071555">
    <property type="term" value="P:cell wall organization"/>
    <property type="evidence" value="ECO:0007669"/>
    <property type="project" value="UniProtKB-KW"/>
</dbReference>
<dbReference type="Pfam" id="PF00933">
    <property type="entry name" value="Glyco_hydro_3"/>
    <property type="match status" value="1"/>
</dbReference>
<dbReference type="GO" id="GO:0051301">
    <property type="term" value="P:cell division"/>
    <property type="evidence" value="ECO:0007669"/>
    <property type="project" value="UniProtKB-KW"/>
</dbReference>
<proteinExistence type="inferred from homology"/>
<dbReference type="HAMAP" id="MF_00364">
    <property type="entry name" value="NagZ"/>
    <property type="match status" value="1"/>
</dbReference>
<evidence type="ECO:0000256" key="10">
    <source>
        <dbReference type="HAMAP-Rule" id="MF_00364"/>
    </source>
</evidence>
<keyword evidence="8 10" id="KW-0131">Cell cycle</keyword>
<gene>
    <name evidence="10 12" type="primary">nagZ</name>
    <name evidence="12" type="ORF">NSCAC_1166</name>
</gene>
<reference evidence="12 13" key="1">
    <citation type="submission" date="2020-03" db="EMBL/GenBank/DDBJ databases">
        <authorList>
            <person name="Picone N."/>
        </authorList>
    </citation>
    <scope>NUCLEOTIDE SEQUENCE [LARGE SCALE GENOMIC DNA]</scope>
    <source>
        <strain evidence="12">NSCAC1</strain>
    </source>
</reference>
<comment type="catalytic activity">
    <reaction evidence="1 10">
        <text>Hydrolysis of terminal non-reducing N-acetyl-D-hexosamine residues in N-acetyl-beta-D-hexosaminides.</text>
        <dbReference type="EC" id="3.2.1.52"/>
    </reaction>
</comment>
<comment type="similarity">
    <text evidence="10">Belongs to the glycosyl hydrolase 3 family. NagZ subfamily.</text>
</comment>
<keyword evidence="2 10" id="KW-0963">Cytoplasm</keyword>
<evidence type="ECO:0000256" key="3">
    <source>
        <dbReference type="ARBA" id="ARBA00022618"/>
    </source>
</evidence>
<dbReference type="AlphaFoldDB" id="A0A7G1QA52"/>
<feature type="active site" description="Nucleophile" evidence="10">
    <location>
        <position position="251"/>
    </location>
</feature>
<dbReference type="NCBIfam" id="NF003740">
    <property type="entry name" value="PRK05337.1"/>
    <property type="match status" value="1"/>
</dbReference>
<dbReference type="GO" id="GO:0005737">
    <property type="term" value="C:cytoplasm"/>
    <property type="evidence" value="ECO:0007669"/>
    <property type="project" value="UniProtKB-SubCell"/>
</dbReference>
<keyword evidence="7 10" id="KW-0326">Glycosidase</keyword>
<comment type="pathway">
    <text evidence="10">Cell wall biogenesis; peptidoglycan recycling.</text>
</comment>
<dbReference type="GO" id="GO:0009252">
    <property type="term" value="P:peptidoglycan biosynthetic process"/>
    <property type="evidence" value="ECO:0007669"/>
    <property type="project" value="UniProtKB-KW"/>
</dbReference>
<dbReference type="EC" id="3.2.1.52" evidence="10"/>
<organism evidence="12 13">
    <name type="scientific">Candidatus Nitrosacidococcus tergens</name>
    <dbReference type="NCBI Taxonomy" id="553981"/>
    <lineage>
        <taxon>Bacteria</taxon>
        <taxon>Pseudomonadati</taxon>
        <taxon>Pseudomonadota</taxon>
        <taxon>Gammaproteobacteria</taxon>
        <taxon>Chromatiales</taxon>
        <taxon>Chromatiaceae</taxon>
        <taxon>Candidatus Nitrosacidococcus</taxon>
    </lineage>
</organism>
<evidence type="ECO:0000256" key="6">
    <source>
        <dbReference type="ARBA" id="ARBA00022984"/>
    </source>
</evidence>
<dbReference type="GO" id="GO:0009254">
    <property type="term" value="P:peptidoglycan turnover"/>
    <property type="evidence" value="ECO:0007669"/>
    <property type="project" value="UniProtKB-UniRule"/>
</dbReference>
<keyword evidence="13" id="KW-1185">Reference proteome</keyword>
<dbReference type="Gene3D" id="3.20.20.300">
    <property type="entry name" value="Glycoside hydrolase, family 3, N-terminal domain"/>
    <property type="match status" value="1"/>
</dbReference>
<dbReference type="UniPathway" id="UPA00544"/>
<dbReference type="InterPro" id="IPR036962">
    <property type="entry name" value="Glyco_hydro_3_N_sf"/>
</dbReference>
<feature type="binding site" evidence="10">
    <location>
        <position position="64"/>
    </location>
    <ligand>
        <name>substrate</name>
    </ligand>
</feature>
<evidence type="ECO:0000256" key="5">
    <source>
        <dbReference type="ARBA" id="ARBA00022960"/>
    </source>
</evidence>
<dbReference type="InterPro" id="IPR050226">
    <property type="entry name" value="NagZ_Beta-hexosaminidase"/>
</dbReference>
<comment type="subcellular location">
    <subcellularLocation>
        <location evidence="10">Cytoplasm</location>
    </subcellularLocation>
</comment>
<evidence type="ECO:0000256" key="1">
    <source>
        <dbReference type="ARBA" id="ARBA00001231"/>
    </source>
</evidence>
<dbReference type="Proteomes" id="UP000516072">
    <property type="component" value="Chromosome"/>
</dbReference>
<keyword evidence="3 10" id="KW-0132">Cell division</keyword>
<comment type="function">
    <text evidence="10">Plays a role in peptidoglycan recycling by cleaving the terminal beta-1,4-linked N-acetylglucosamine (GlcNAc) from peptide-linked peptidoglycan fragments, giving rise to free GlcNAc, anhydro-N-acetylmuramic acid and anhydro-N-acetylmuramic acid-linked peptides.</text>
</comment>
<evidence type="ECO:0000259" key="11">
    <source>
        <dbReference type="Pfam" id="PF00933"/>
    </source>
</evidence>
<accession>A0A7G1QA52</accession>
<feature type="binding site" evidence="10">
    <location>
        <position position="72"/>
    </location>
    <ligand>
        <name>substrate</name>
    </ligand>
</feature>
<protein>
    <recommendedName>
        <fullName evidence="10">Beta-hexosaminidase</fullName>
        <ecNumber evidence="10">3.2.1.52</ecNumber>
    </recommendedName>
    <alternativeName>
        <fullName evidence="10">Beta-N-acetylhexosaminidase</fullName>
    </alternativeName>
    <alternativeName>
        <fullName evidence="10">N-acetyl-beta-glucosaminidase</fullName>
    </alternativeName>
</protein>
<feature type="binding site" evidence="10">
    <location>
        <position position="138"/>
    </location>
    <ligand>
        <name>substrate</name>
    </ligand>
</feature>
<dbReference type="PANTHER" id="PTHR30480:SF13">
    <property type="entry name" value="BETA-HEXOSAMINIDASE"/>
    <property type="match status" value="1"/>
</dbReference>
<keyword evidence="6 10" id="KW-0573">Peptidoglycan synthesis</keyword>
<evidence type="ECO:0000256" key="9">
    <source>
        <dbReference type="ARBA" id="ARBA00023316"/>
    </source>
</evidence>
<sequence length="341" mass="37731">MIGPLMIDLKGKIITPEERIILAHPLIGGVILFTRNYESIVQLERLTADIHSIKKDSKLLIAVDHEGGRVQRFRAHFTQLPPARIFGEIYDHNSKYACDTAATVGWLMAVELQSVGVDFSFAPVLDIDLGMSSVIGDRAFHTDPKIVTILAKAYIQGMKNARMATVGKHFPGHGSVVADSHLECPIDTRTLDAIKARDLISFRELISKLDGIMPAHILYTSIDSQPASFSEVWLKSILRNELGFKGAIISDDLTMAGASTIGNMVERVYKTLAAGGDMALICNYNGGYSTLLKELDKITPNLESSNRLAKFYSQEFMNRTQLQQSLAWHKAVEAITNLPFR</sequence>
<dbReference type="InterPro" id="IPR001764">
    <property type="entry name" value="Glyco_hydro_3_N"/>
</dbReference>
<name>A0A7G1QA52_9GAMM</name>
<dbReference type="KEGG" id="ntg:NSCAC_1166"/>
<dbReference type="SUPFAM" id="SSF51445">
    <property type="entry name" value="(Trans)glycosidases"/>
    <property type="match status" value="1"/>
</dbReference>
<keyword evidence="5 10" id="KW-0133">Cell shape</keyword>
<dbReference type="RefSeq" id="WP_232085894.1">
    <property type="nucleotide sequence ID" value="NZ_LR778175.1"/>
</dbReference>
<dbReference type="GO" id="GO:0004563">
    <property type="term" value="F:beta-N-acetylhexosaminidase activity"/>
    <property type="evidence" value="ECO:0007669"/>
    <property type="project" value="UniProtKB-UniRule"/>
</dbReference>
<dbReference type="GO" id="GO:0005975">
    <property type="term" value="P:carbohydrate metabolic process"/>
    <property type="evidence" value="ECO:0007669"/>
    <property type="project" value="InterPro"/>
</dbReference>
<dbReference type="EMBL" id="LR778175">
    <property type="protein sequence ID" value="CAB1276426.1"/>
    <property type="molecule type" value="Genomic_DNA"/>
</dbReference>
<dbReference type="InterPro" id="IPR022956">
    <property type="entry name" value="Beta_hexosaminidase_bac"/>
</dbReference>
<keyword evidence="4 10" id="KW-0378">Hydrolase</keyword>
<keyword evidence="9 10" id="KW-0961">Cell wall biogenesis/degradation</keyword>
<feature type="binding site" evidence="10">
    <location>
        <begin position="168"/>
        <end position="169"/>
    </location>
    <ligand>
        <name>substrate</name>
    </ligand>
</feature>
<evidence type="ECO:0000256" key="8">
    <source>
        <dbReference type="ARBA" id="ARBA00023306"/>
    </source>
</evidence>
<feature type="domain" description="Glycoside hydrolase family 3 N-terminal" evidence="11">
    <location>
        <begin position="16"/>
        <end position="298"/>
    </location>
</feature>
<evidence type="ECO:0000256" key="2">
    <source>
        <dbReference type="ARBA" id="ARBA00022490"/>
    </source>
</evidence>
<evidence type="ECO:0000256" key="4">
    <source>
        <dbReference type="ARBA" id="ARBA00022801"/>
    </source>
</evidence>
<evidence type="ECO:0000313" key="13">
    <source>
        <dbReference type="Proteomes" id="UP000516072"/>
    </source>
</evidence>
<dbReference type="GO" id="GO:0008360">
    <property type="term" value="P:regulation of cell shape"/>
    <property type="evidence" value="ECO:0007669"/>
    <property type="project" value="UniProtKB-KW"/>
</dbReference>
<feature type="site" description="Important for catalytic activity" evidence="10">
    <location>
        <position position="179"/>
    </location>
</feature>
<evidence type="ECO:0000256" key="7">
    <source>
        <dbReference type="ARBA" id="ARBA00023295"/>
    </source>
</evidence>
<evidence type="ECO:0000313" key="12">
    <source>
        <dbReference type="EMBL" id="CAB1276426.1"/>
    </source>
</evidence>
<dbReference type="PANTHER" id="PTHR30480">
    <property type="entry name" value="BETA-HEXOSAMINIDASE-RELATED"/>
    <property type="match status" value="1"/>
</dbReference>